<comment type="subcellular location">
    <subcellularLocation>
        <location evidence="1">Membrane</location>
        <topology evidence="1">Multi-pass membrane protein</topology>
    </subcellularLocation>
</comment>
<organism evidence="13 14">
    <name type="scientific">Candidatus Iainarchaeum sp</name>
    <dbReference type="NCBI Taxonomy" id="3101447"/>
    <lineage>
        <taxon>Archaea</taxon>
        <taxon>Candidatus Iainarchaeota</taxon>
        <taxon>Candidatus Iainarchaeia</taxon>
        <taxon>Candidatus Iainarchaeales</taxon>
        <taxon>Candidatus Iainarchaeaceae</taxon>
        <taxon>Candidatus Iainarchaeum</taxon>
    </lineage>
</organism>
<evidence type="ECO:0000256" key="1">
    <source>
        <dbReference type="ARBA" id="ARBA00004141"/>
    </source>
</evidence>
<dbReference type="GO" id="GO:0016020">
    <property type="term" value="C:membrane"/>
    <property type="evidence" value="ECO:0007669"/>
    <property type="project" value="UniProtKB-SubCell"/>
</dbReference>
<keyword evidence="8" id="KW-1015">Disulfide bond</keyword>
<feature type="domain" description="Vitamin K epoxide reductase" evidence="12">
    <location>
        <begin position="4"/>
        <end position="138"/>
    </location>
</feature>
<keyword evidence="7 11" id="KW-0472">Membrane</keyword>
<evidence type="ECO:0000256" key="9">
    <source>
        <dbReference type="ARBA" id="ARBA00023284"/>
    </source>
</evidence>
<keyword evidence="3 11" id="KW-0812">Transmembrane</keyword>
<proteinExistence type="inferred from homology"/>
<keyword evidence="6" id="KW-0560">Oxidoreductase</keyword>
<dbReference type="Proteomes" id="UP000774699">
    <property type="component" value="Unassembled WGS sequence"/>
</dbReference>
<feature type="region of interest" description="Disordered" evidence="10">
    <location>
        <begin position="143"/>
        <end position="162"/>
    </location>
</feature>
<dbReference type="PANTHER" id="PTHR34573">
    <property type="entry name" value="VKC DOMAIN-CONTAINING PROTEIN"/>
    <property type="match status" value="1"/>
</dbReference>
<evidence type="ECO:0000256" key="6">
    <source>
        <dbReference type="ARBA" id="ARBA00023002"/>
    </source>
</evidence>
<gene>
    <name evidence="13" type="ORF">FJY86_04635</name>
</gene>
<name>A0A8T4C7X0_9ARCH</name>
<evidence type="ECO:0000256" key="4">
    <source>
        <dbReference type="ARBA" id="ARBA00022719"/>
    </source>
</evidence>
<feature type="compositionally biased region" description="Basic residues" evidence="10">
    <location>
        <begin position="152"/>
        <end position="162"/>
    </location>
</feature>
<evidence type="ECO:0000256" key="11">
    <source>
        <dbReference type="SAM" id="Phobius"/>
    </source>
</evidence>
<comment type="caution">
    <text evidence="13">The sequence shown here is derived from an EMBL/GenBank/DDBJ whole genome shotgun (WGS) entry which is preliminary data.</text>
</comment>
<feature type="transmembrane region" description="Helical" evidence="11">
    <location>
        <begin position="55"/>
        <end position="78"/>
    </location>
</feature>
<dbReference type="SMART" id="SM00756">
    <property type="entry name" value="VKc"/>
    <property type="match status" value="1"/>
</dbReference>
<evidence type="ECO:0000256" key="7">
    <source>
        <dbReference type="ARBA" id="ARBA00023136"/>
    </source>
</evidence>
<dbReference type="Pfam" id="PF07884">
    <property type="entry name" value="VKOR"/>
    <property type="match status" value="1"/>
</dbReference>
<dbReference type="InterPro" id="IPR012932">
    <property type="entry name" value="VKOR"/>
</dbReference>
<feature type="transmembrane region" description="Helical" evidence="11">
    <location>
        <begin position="116"/>
        <end position="138"/>
    </location>
</feature>
<dbReference type="GO" id="GO:0016491">
    <property type="term" value="F:oxidoreductase activity"/>
    <property type="evidence" value="ECO:0007669"/>
    <property type="project" value="UniProtKB-KW"/>
</dbReference>
<dbReference type="PANTHER" id="PTHR34573:SF1">
    <property type="entry name" value="VITAMIN K EPOXIDE REDUCTASE DOMAIN-CONTAINING PROTEIN"/>
    <property type="match status" value="1"/>
</dbReference>
<dbReference type="CDD" id="cd12916">
    <property type="entry name" value="VKOR_1"/>
    <property type="match status" value="1"/>
</dbReference>
<reference evidence="13" key="1">
    <citation type="submission" date="2019-03" db="EMBL/GenBank/DDBJ databases">
        <title>Lake Tanganyika Metagenome-Assembled Genomes (MAGs).</title>
        <authorList>
            <person name="Tran P."/>
        </authorList>
    </citation>
    <scope>NUCLEOTIDE SEQUENCE</scope>
    <source>
        <strain evidence="13">M_DeepCast_50m_m2_156</strain>
    </source>
</reference>
<feature type="transmembrane region" description="Helical" evidence="11">
    <location>
        <begin position="7"/>
        <end position="27"/>
    </location>
</feature>
<sequence length="162" mass="18250">MVAKRVNWMIPIGLTFMGLGIDFILFYNKITSNEVACPIGGSCNFVNNSVFSEMFGIPVSVFGLLAFAFFLVISWTAWHKRMDETLALKAIAVMSGLTLLGIAYFVYLMIFVLEAICSWCMFSHLIMLTIFLFSIYYLKSEQGKKSAPPISRAKKSKRGKKK</sequence>
<evidence type="ECO:0000259" key="12">
    <source>
        <dbReference type="SMART" id="SM00756"/>
    </source>
</evidence>
<dbReference type="InterPro" id="IPR038354">
    <property type="entry name" value="VKOR_sf"/>
</dbReference>
<evidence type="ECO:0000256" key="5">
    <source>
        <dbReference type="ARBA" id="ARBA00022989"/>
    </source>
</evidence>
<keyword evidence="4" id="KW-0874">Quinone</keyword>
<dbReference type="GO" id="GO:0048038">
    <property type="term" value="F:quinone binding"/>
    <property type="evidence" value="ECO:0007669"/>
    <property type="project" value="UniProtKB-KW"/>
</dbReference>
<dbReference type="AlphaFoldDB" id="A0A8T4C7X0"/>
<dbReference type="Gene3D" id="1.20.1440.130">
    <property type="entry name" value="VKOR domain"/>
    <property type="match status" value="1"/>
</dbReference>
<keyword evidence="9" id="KW-0676">Redox-active center</keyword>
<comment type="similarity">
    <text evidence="2">Belongs to the VKOR family.</text>
</comment>
<evidence type="ECO:0000256" key="8">
    <source>
        <dbReference type="ARBA" id="ARBA00023157"/>
    </source>
</evidence>
<keyword evidence="5 11" id="KW-1133">Transmembrane helix</keyword>
<protein>
    <submittedName>
        <fullName evidence="13">Vitamin K epoxide reductase family protein</fullName>
    </submittedName>
</protein>
<evidence type="ECO:0000313" key="14">
    <source>
        <dbReference type="Proteomes" id="UP000774699"/>
    </source>
</evidence>
<dbReference type="EMBL" id="VGJJ01000055">
    <property type="protein sequence ID" value="MBM3282593.1"/>
    <property type="molecule type" value="Genomic_DNA"/>
</dbReference>
<evidence type="ECO:0000256" key="10">
    <source>
        <dbReference type="SAM" id="MobiDB-lite"/>
    </source>
</evidence>
<evidence type="ECO:0000256" key="2">
    <source>
        <dbReference type="ARBA" id="ARBA00006214"/>
    </source>
</evidence>
<evidence type="ECO:0000256" key="3">
    <source>
        <dbReference type="ARBA" id="ARBA00022692"/>
    </source>
</evidence>
<feature type="transmembrane region" description="Helical" evidence="11">
    <location>
        <begin position="90"/>
        <end position="110"/>
    </location>
</feature>
<evidence type="ECO:0000313" key="13">
    <source>
        <dbReference type="EMBL" id="MBM3282593.1"/>
    </source>
</evidence>
<dbReference type="InterPro" id="IPR044698">
    <property type="entry name" value="VKOR/LTO1"/>
</dbReference>
<accession>A0A8T4C7X0</accession>